<comment type="subcellular location">
    <subcellularLocation>
        <location evidence="1">Cell membrane</location>
        <topology evidence="1">Multi-pass membrane protein</topology>
    </subcellularLocation>
</comment>
<keyword evidence="3" id="KW-1003">Cell membrane</keyword>
<evidence type="ECO:0000313" key="9">
    <source>
        <dbReference type="Proteomes" id="UP001060368"/>
    </source>
</evidence>
<keyword evidence="6 7" id="KW-0472">Membrane</keyword>
<gene>
    <name evidence="8" type="primary">cbiM</name>
    <name evidence="8" type="ORF">L6E24_11405</name>
</gene>
<dbReference type="KEGG" id="mend:L6E24_11405"/>
<evidence type="ECO:0000256" key="7">
    <source>
        <dbReference type="SAM" id="Phobius"/>
    </source>
</evidence>
<evidence type="ECO:0000256" key="6">
    <source>
        <dbReference type="ARBA" id="ARBA00023136"/>
    </source>
</evidence>
<feature type="transmembrane region" description="Helical" evidence="7">
    <location>
        <begin position="44"/>
        <end position="61"/>
    </location>
</feature>
<dbReference type="PANTHER" id="PTHR34229:SF1">
    <property type="entry name" value="METAL TRANSPORT PROTEIN HI_1621-RELATED"/>
    <property type="match status" value="1"/>
</dbReference>
<dbReference type="AlphaFoldDB" id="A0A9E7PR39"/>
<keyword evidence="4 7" id="KW-0812">Transmembrane</keyword>
<dbReference type="EMBL" id="CP096115">
    <property type="protein sequence ID" value="UUX91957.1"/>
    <property type="molecule type" value="Genomic_DNA"/>
</dbReference>
<organism evidence="8 9">
    <name type="scientific">Methanoplanus endosymbiosus</name>
    <dbReference type="NCBI Taxonomy" id="33865"/>
    <lineage>
        <taxon>Archaea</taxon>
        <taxon>Methanobacteriati</taxon>
        <taxon>Methanobacteriota</taxon>
        <taxon>Stenosarchaea group</taxon>
        <taxon>Methanomicrobia</taxon>
        <taxon>Methanomicrobiales</taxon>
        <taxon>Methanomicrobiaceae</taxon>
        <taxon>Methanoplanus</taxon>
    </lineage>
</organism>
<dbReference type="NCBIfam" id="NF004905">
    <property type="entry name" value="PRK06265.1-5"/>
    <property type="match status" value="1"/>
</dbReference>
<feature type="transmembrane region" description="Helical" evidence="7">
    <location>
        <begin position="73"/>
        <end position="97"/>
    </location>
</feature>
<dbReference type="GO" id="GO:0005886">
    <property type="term" value="C:plasma membrane"/>
    <property type="evidence" value="ECO:0007669"/>
    <property type="project" value="UniProtKB-SubCell"/>
</dbReference>
<feature type="transmembrane region" description="Helical" evidence="7">
    <location>
        <begin position="133"/>
        <end position="158"/>
    </location>
</feature>
<dbReference type="InterPro" id="IPR002751">
    <property type="entry name" value="CbiM/NikMN"/>
</dbReference>
<evidence type="ECO:0000256" key="5">
    <source>
        <dbReference type="ARBA" id="ARBA00022989"/>
    </source>
</evidence>
<dbReference type="PANTHER" id="PTHR34229">
    <property type="entry name" value="METAL TRANSPORT PROTEIN HI_1621-RELATED"/>
    <property type="match status" value="1"/>
</dbReference>
<keyword evidence="9" id="KW-1185">Reference proteome</keyword>
<proteinExistence type="predicted"/>
<feature type="transmembrane region" description="Helical" evidence="7">
    <location>
        <begin position="109"/>
        <end position="127"/>
    </location>
</feature>
<evidence type="ECO:0000256" key="2">
    <source>
        <dbReference type="ARBA" id="ARBA00022448"/>
    </source>
</evidence>
<evidence type="ECO:0000256" key="1">
    <source>
        <dbReference type="ARBA" id="ARBA00004651"/>
    </source>
</evidence>
<dbReference type="Pfam" id="PF01891">
    <property type="entry name" value="CbiM"/>
    <property type="match status" value="1"/>
</dbReference>
<keyword evidence="5 7" id="KW-1133">Transmembrane helix</keyword>
<sequence length="216" mass="22625">MHISDGVLPLPVIAGGWIITIILLAVTLRWAGKNGDIAKEIPKLSVLTSAFFVASLIHIDIPPSSAHLILNGLLGILLGPLCYVAMFIGLTLQALLFQHGGLTVIGINTLNIGIPGLICYFIFMAGYKKKIPLALLGGICCALAIFLTVVCLVSVLVISGDQFTAVAGVLAVAHIPIMIAEAFIGGAVVGYIAKVKPELLPIPLKGEKSGDRNNNE</sequence>
<protein>
    <submittedName>
        <fullName evidence="8">Cobalt transporter CbiM</fullName>
    </submittedName>
</protein>
<keyword evidence="2" id="KW-0813">Transport</keyword>
<name>A0A9E7PR39_9EURY</name>
<feature type="transmembrane region" description="Helical" evidence="7">
    <location>
        <begin position="12"/>
        <end position="32"/>
    </location>
</feature>
<reference evidence="8" key="1">
    <citation type="submission" date="2022-04" db="EMBL/GenBank/DDBJ databases">
        <title>Complete genome of Methanoplanus endosymbiosus DSM 3599.</title>
        <authorList>
            <person name="Chen S.-C."/>
            <person name="You Y.-T."/>
            <person name="Zhou Y.-Z."/>
            <person name="Lai M.-C."/>
        </authorList>
    </citation>
    <scope>NUCLEOTIDE SEQUENCE</scope>
    <source>
        <strain evidence="8">DSM 3599</strain>
    </source>
</reference>
<evidence type="ECO:0000256" key="3">
    <source>
        <dbReference type="ARBA" id="ARBA00022475"/>
    </source>
</evidence>
<dbReference type="Proteomes" id="UP001060368">
    <property type="component" value="Chromosome"/>
</dbReference>
<accession>A0A9E7PR39</accession>
<feature type="transmembrane region" description="Helical" evidence="7">
    <location>
        <begin position="165"/>
        <end position="193"/>
    </location>
</feature>
<evidence type="ECO:0000313" key="8">
    <source>
        <dbReference type="EMBL" id="UUX91957.1"/>
    </source>
</evidence>
<dbReference type="GO" id="GO:0000041">
    <property type="term" value="P:transition metal ion transport"/>
    <property type="evidence" value="ECO:0007669"/>
    <property type="project" value="InterPro"/>
</dbReference>
<evidence type="ECO:0000256" key="4">
    <source>
        <dbReference type="ARBA" id="ARBA00022692"/>
    </source>
</evidence>
<dbReference type="RefSeq" id="WP_257742108.1">
    <property type="nucleotide sequence ID" value="NZ_CP096115.1"/>
</dbReference>
<dbReference type="GeneID" id="74308316"/>
<dbReference type="Gene3D" id="1.10.1760.20">
    <property type="match status" value="1"/>
</dbReference>